<evidence type="ECO:0000313" key="2">
    <source>
        <dbReference type="Proteomes" id="UP000297229"/>
    </source>
</evidence>
<gene>
    <name evidence="1" type="ORF">BELL_0939g00030</name>
</gene>
<reference evidence="1 2" key="1">
    <citation type="submission" date="2017-12" db="EMBL/GenBank/DDBJ databases">
        <title>Comparative genomics of Botrytis spp.</title>
        <authorList>
            <person name="Valero-Jimenez C.A."/>
            <person name="Tapia P."/>
            <person name="Veloso J."/>
            <person name="Silva-Moreno E."/>
            <person name="Staats M."/>
            <person name="Valdes J.H."/>
            <person name="Van Kan J.A.L."/>
        </authorList>
    </citation>
    <scope>NUCLEOTIDE SEQUENCE [LARGE SCALE GENOMIC DNA]</scope>
    <source>
        <strain evidence="1 2">Be9601</strain>
    </source>
</reference>
<dbReference type="EMBL" id="PQXM01000937">
    <property type="protein sequence ID" value="TGO66707.1"/>
    <property type="molecule type" value="Genomic_DNA"/>
</dbReference>
<accession>A0A4Z1JCP7</accession>
<organism evidence="1 2">
    <name type="scientific">Botrytis elliptica</name>
    <dbReference type="NCBI Taxonomy" id="278938"/>
    <lineage>
        <taxon>Eukaryota</taxon>
        <taxon>Fungi</taxon>
        <taxon>Dikarya</taxon>
        <taxon>Ascomycota</taxon>
        <taxon>Pezizomycotina</taxon>
        <taxon>Leotiomycetes</taxon>
        <taxon>Helotiales</taxon>
        <taxon>Sclerotiniaceae</taxon>
        <taxon>Botrytis</taxon>
    </lineage>
</organism>
<dbReference type="STRING" id="278938.A0A4Z1JCP7"/>
<protein>
    <submittedName>
        <fullName evidence="1">Uncharacterized protein</fullName>
    </submittedName>
</protein>
<dbReference type="AlphaFoldDB" id="A0A4Z1JCP7"/>
<comment type="caution">
    <text evidence="1">The sequence shown here is derived from an EMBL/GenBank/DDBJ whole genome shotgun (WGS) entry which is preliminary data.</text>
</comment>
<proteinExistence type="predicted"/>
<dbReference type="Proteomes" id="UP000297229">
    <property type="component" value="Unassembled WGS sequence"/>
</dbReference>
<name>A0A4Z1JCP7_9HELO</name>
<sequence length="541" mass="62368">MLTKEEEVDSAEYDINTMGPNRRKNVLGGLPREIITRILFHLVRVGDRVRFGKTSRILYKHAMPLVYESWSFDKYKHSGYCLWSFLRTAIEFPQSVASVKLLDLRESEPPDAKDWDRDLRSAVSAKQFEAWKKSHKDDLNVFKNGRIQPWVLRYLDNWTNGLSEYSVVFRMGTGASLLESHGFENFALAVLNLIIQHLANIEKLHISSMNRVYELGAHPGPSLSADYFQNLRTVYISIGLLTIPNSALPGSSLLLRFWDLPNMRSVYTSHLMSSKVDQQRWDKRSQDKSPLEAQPVKYSSITDFSLDRSYVAFSRVFKLVSTLKELVRFRWTYAFPSSVSNDDRTLDLESKNIRMILDQHRGSLKELDLRFRKGDSFGPLPKPGEESNAREKPLFLGDLSDFPKMTSLTIDPIVFSGRSPREPIKHHMEDLLPQSLTYLGLVCERAHTSELYPGAYSVRKQTWSDEVTSFANTLPTSMRFLEKVELIAPDDSLSWNSYTLERDNILEPVKRLFQERGVVCSITKTVSEDYFPDFRTIFQDD</sequence>
<keyword evidence="2" id="KW-1185">Reference proteome</keyword>
<evidence type="ECO:0000313" key="1">
    <source>
        <dbReference type="EMBL" id="TGO66707.1"/>
    </source>
</evidence>